<dbReference type="InterPro" id="IPR004960">
    <property type="entry name" value="LipA_acyltrans"/>
</dbReference>
<keyword evidence="2" id="KW-1003">Cell membrane</keyword>
<organism evidence="7 8">
    <name type="scientific">Rhodovarius crocodyli</name>
    <dbReference type="NCBI Taxonomy" id="1979269"/>
    <lineage>
        <taxon>Bacteria</taxon>
        <taxon>Pseudomonadati</taxon>
        <taxon>Pseudomonadota</taxon>
        <taxon>Alphaproteobacteria</taxon>
        <taxon>Acetobacterales</taxon>
        <taxon>Roseomonadaceae</taxon>
        <taxon>Rhodovarius</taxon>
    </lineage>
</organism>
<evidence type="ECO:0000256" key="1">
    <source>
        <dbReference type="ARBA" id="ARBA00004533"/>
    </source>
</evidence>
<keyword evidence="3" id="KW-0997">Cell inner membrane</keyword>
<comment type="subcellular location">
    <subcellularLocation>
        <location evidence="1">Cell inner membrane</location>
    </subcellularLocation>
</comment>
<evidence type="ECO:0000256" key="6">
    <source>
        <dbReference type="ARBA" id="ARBA00023315"/>
    </source>
</evidence>
<dbReference type="PANTHER" id="PTHR30606">
    <property type="entry name" value="LIPID A BIOSYNTHESIS LAUROYL ACYLTRANSFERASE"/>
    <property type="match status" value="1"/>
</dbReference>
<dbReference type="PANTHER" id="PTHR30606:SF9">
    <property type="entry name" value="LIPID A BIOSYNTHESIS LAUROYLTRANSFERASE"/>
    <property type="match status" value="1"/>
</dbReference>
<evidence type="ECO:0000256" key="5">
    <source>
        <dbReference type="ARBA" id="ARBA00023136"/>
    </source>
</evidence>
<evidence type="ECO:0000256" key="3">
    <source>
        <dbReference type="ARBA" id="ARBA00022519"/>
    </source>
</evidence>
<name>A0A437M3B4_9PROT</name>
<dbReference type="GO" id="GO:0016746">
    <property type="term" value="F:acyltransferase activity"/>
    <property type="evidence" value="ECO:0007669"/>
    <property type="project" value="UniProtKB-KW"/>
</dbReference>
<dbReference type="Pfam" id="PF03279">
    <property type="entry name" value="Lip_A_acyltrans"/>
    <property type="match status" value="1"/>
</dbReference>
<dbReference type="AlphaFoldDB" id="A0A437M3B4"/>
<evidence type="ECO:0000256" key="4">
    <source>
        <dbReference type="ARBA" id="ARBA00022679"/>
    </source>
</evidence>
<keyword evidence="8" id="KW-1185">Reference proteome</keyword>
<dbReference type="CDD" id="cd07984">
    <property type="entry name" value="LPLAT_LABLAT-like"/>
    <property type="match status" value="1"/>
</dbReference>
<dbReference type="NCBIfam" id="NF005120">
    <property type="entry name" value="PRK06553.1"/>
    <property type="match status" value="1"/>
</dbReference>
<evidence type="ECO:0000313" key="8">
    <source>
        <dbReference type="Proteomes" id="UP000282957"/>
    </source>
</evidence>
<keyword evidence="6 7" id="KW-0012">Acyltransferase</keyword>
<dbReference type="GO" id="GO:0009247">
    <property type="term" value="P:glycolipid biosynthetic process"/>
    <property type="evidence" value="ECO:0007669"/>
    <property type="project" value="UniProtKB-ARBA"/>
</dbReference>
<comment type="caution">
    <text evidence="7">The sequence shown here is derived from an EMBL/GenBank/DDBJ whole genome shotgun (WGS) entry which is preliminary data.</text>
</comment>
<dbReference type="EMBL" id="SACL01000008">
    <property type="protein sequence ID" value="RVT92045.1"/>
    <property type="molecule type" value="Genomic_DNA"/>
</dbReference>
<dbReference type="GO" id="GO:0005886">
    <property type="term" value="C:plasma membrane"/>
    <property type="evidence" value="ECO:0007669"/>
    <property type="project" value="UniProtKB-SubCell"/>
</dbReference>
<reference evidence="7 8" key="1">
    <citation type="submission" date="2019-01" db="EMBL/GenBank/DDBJ databases">
        <authorList>
            <person name="Chen W.-M."/>
        </authorList>
    </citation>
    <scope>NUCLEOTIDE SEQUENCE [LARGE SCALE GENOMIC DNA]</scope>
    <source>
        <strain evidence="7 8">CCP-6</strain>
    </source>
</reference>
<proteinExistence type="predicted"/>
<gene>
    <name evidence="7" type="ORF">EOD42_20140</name>
</gene>
<dbReference type="OrthoDB" id="9801955at2"/>
<keyword evidence="4 7" id="KW-0808">Transferase</keyword>
<dbReference type="Proteomes" id="UP000282957">
    <property type="component" value="Unassembled WGS sequence"/>
</dbReference>
<evidence type="ECO:0000313" key="7">
    <source>
        <dbReference type="EMBL" id="RVT92045.1"/>
    </source>
</evidence>
<keyword evidence="5" id="KW-0472">Membrane</keyword>
<protein>
    <submittedName>
        <fullName evidence="7">Lipid A biosynthesis lauroyl acyltransferase</fullName>
    </submittedName>
</protein>
<evidence type="ECO:0000256" key="2">
    <source>
        <dbReference type="ARBA" id="ARBA00022475"/>
    </source>
</evidence>
<sequence>MTAFAERLLAGLVAVLFGFMRLLGSRAAPALGGWVARALGPYVGRSHRIMMQNLALAFPEKDEAWRRDVARQAWDNLGRTACEYVHLAEIFEGAWPPSPGARVTLSEEGLALFHRLAAENKPVLVFAAHLANWEMPAVAAHAVGQNAAILYRTPNNPRIAEMIRKMREPIMGRLIPAKMTAPIQLAEAYEEGLNLGMLVDQRFGRGPQVPFFGHDVAANPLLPRLAARYGAPMYGMRAIRLPEGRFRLELEGPFELPRDARGKVDVPATTALMNRVIERWVRENPGQWLWMHRRWR</sequence>
<dbReference type="RefSeq" id="WP_127789375.1">
    <property type="nucleotide sequence ID" value="NZ_SACL01000008.1"/>
</dbReference>
<accession>A0A437M3B4</accession>